<comment type="caution">
    <text evidence="1">The sequence shown here is derived from an EMBL/GenBank/DDBJ whole genome shotgun (WGS) entry which is preliminary data.</text>
</comment>
<organism evidence="1 2">
    <name type="scientific">Chitinophaga defluvii</name>
    <dbReference type="NCBI Taxonomy" id="3163343"/>
    <lineage>
        <taxon>Bacteria</taxon>
        <taxon>Pseudomonadati</taxon>
        <taxon>Bacteroidota</taxon>
        <taxon>Chitinophagia</taxon>
        <taxon>Chitinophagales</taxon>
        <taxon>Chitinophagaceae</taxon>
        <taxon>Chitinophaga</taxon>
    </lineage>
</organism>
<keyword evidence="2" id="KW-1185">Reference proteome</keyword>
<gene>
    <name evidence="1" type="ORF">ABR189_06735</name>
</gene>
<reference evidence="1 2" key="1">
    <citation type="submission" date="2024-06" db="EMBL/GenBank/DDBJ databases">
        <title>Chitinophaga defluvii sp. nov., isolated from municipal sewage.</title>
        <authorList>
            <person name="Zhang L."/>
        </authorList>
    </citation>
    <scope>NUCLEOTIDE SEQUENCE [LARGE SCALE GENOMIC DNA]</scope>
    <source>
        <strain evidence="1 2">H8</strain>
    </source>
</reference>
<proteinExistence type="predicted"/>
<evidence type="ECO:0000313" key="2">
    <source>
        <dbReference type="Proteomes" id="UP001549749"/>
    </source>
</evidence>
<evidence type="ECO:0000313" key="1">
    <source>
        <dbReference type="EMBL" id="MET6997056.1"/>
    </source>
</evidence>
<dbReference type="EMBL" id="JBEXAC010000001">
    <property type="protein sequence ID" value="MET6997056.1"/>
    <property type="molecule type" value="Genomic_DNA"/>
</dbReference>
<dbReference type="RefSeq" id="WP_354659697.1">
    <property type="nucleotide sequence ID" value="NZ_JBEXAC010000001.1"/>
</dbReference>
<sequence>MDLGAAYNAFARNVTTTDGFLFKGFTIKSPFNIGVQRFGNMSTGRLDYWGLRLGPSEFANRTFVAIKPEWNPLSVYTKGVIPKGTPMKFGIVGPQPGGFFVGGSLQFMVDSKAIINQTTTIVR</sequence>
<protein>
    <submittedName>
        <fullName evidence="1">Uncharacterized protein</fullName>
    </submittedName>
</protein>
<accession>A0ABV2T208</accession>
<dbReference type="Proteomes" id="UP001549749">
    <property type="component" value="Unassembled WGS sequence"/>
</dbReference>
<name>A0ABV2T208_9BACT</name>